<dbReference type="OrthoDB" id="3269403at2759"/>
<accession>A0A0C9YX57</accession>
<dbReference type="AlphaFoldDB" id="A0A0C9YX57"/>
<gene>
    <name evidence="1" type="ORF">PISMIDRAFT_671632</name>
</gene>
<proteinExistence type="predicted"/>
<protein>
    <submittedName>
        <fullName evidence="1">Uncharacterized protein</fullName>
    </submittedName>
</protein>
<name>A0A0C9YX57_9AGAM</name>
<reference evidence="2" key="2">
    <citation type="submission" date="2015-01" db="EMBL/GenBank/DDBJ databases">
        <title>Evolutionary Origins and Diversification of the Mycorrhizal Mutualists.</title>
        <authorList>
            <consortium name="DOE Joint Genome Institute"/>
            <consortium name="Mycorrhizal Genomics Consortium"/>
            <person name="Kohler A."/>
            <person name="Kuo A."/>
            <person name="Nagy L.G."/>
            <person name="Floudas D."/>
            <person name="Copeland A."/>
            <person name="Barry K.W."/>
            <person name="Cichocki N."/>
            <person name="Veneault-Fourrey C."/>
            <person name="LaButti K."/>
            <person name="Lindquist E.A."/>
            <person name="Lipzen A."/>
            <person name="Lundell T."/>
            <person name="Morin E."/>
            <person name="Murat C."/>
            <person name="Riley R."/>
            <person name="Ohm R."/>
            <person name="Sun H."/>
            <person name="Tunlid A."/>
            <person name="Henrissat B."/>
            <person name="Grigoriev I.V."/>
            <person name="Hibbett D.S."/>
            <person name="Martin F."/>
        </authorList>
    </citation>
    <scope>NUCLEOTIDE SEQUENCE [LARGE SCALE GENOMIC DNA]</scope>
    <source>
        <strain evidence="2">441</strain>
    </source>
</reference>
<dbReference type="STRING" id="765257.A0A0C9YX57"/>
<dbReference type="EMBL" id="KN833688">
    <property type="protein sequence ID" value="KIK29700.1"/>
    <property type="molecule type" value="Genomic_DNA"/>
</dbReference>
<keyword evidence="2" id="KW-1185">Reference proteome</keyword>
<reference evidence="1 2" key="1">
    <citation type="submission" date="2014-04" db="EMBL/GenBank/DDBJ databases">
        <authorList>
            <consortium name="DOE Joint Genome Institute"/>
            <person name="Kuo A."/>
            <person name="Kohler A."/>
            <person name="Costa M.D."/>
            <person name="Nagy L.G."/>
            <person name="Floudas D."/>
            <person name="Copeland A."/>
            <person name="Barry K.W."/>
            <person name="Cichocki N."/>
            <person name="Veneault-Fourrey C."/>
            <person name="LaButti K."/>
            <person name="Lindquist E.A."/>
            <person name="Lipzen A."/>
            <person name="Lundell T."/>
            <person name="Morin E."/>
            <person name="Murat C."/>
            <person name="Sun H."/>
            <person name="Tunlid A."/>
            <person name="Henrissat B."/>
            <person name="Grigoriev I.V."/>
            <person name="Hibbett D.S."/>
            <person name="Martin F."/>
            <person name="Nordberg H.P."/>
            <person name="Cantor M.N."/>
            <person name="Hua S.X."/>
        </authorList>
    </citation>
    <scope>NUCLEOTIDE SEQUENCE [LARGE SCALE GENOMIC DNA]</scope>
    <source>
        <strain evidence="1 2">441</strain>
    </source>
</reference>
<evidence type="ECO:0000313" key="1">
    <source>
        <dbReference type="EMBL" id="KIK29700.1"/>
    </source>
</evidence>
<dbReference type="Proteomes" id="UP000054018">
    <property type="component" value="Unassembled WGS sequence"/>
</dbReference>
<dbReference type="HOGENOM" id="CLU_2580377_0_0_1"/>
<evidence type="ECO:0000313" key="2">
    <source>
        <dbReference type="Proteomes" id="UP000054018"/>
    </source>
</evidence>
<sequence>MSSEESSIENEIEEVLRVKNMEWRRCVNRELELVDFQSSRAPVKGLPMALYDSAWITGLSQRQMEGLQVSNQAFPWIKIAIG</sequence>
<organism evidence="1 2">
    <name type="scientific">Pisolithus microcarpus 441</name>
    <dbReference type="NCBI Taxonomy" id="765257"/>
    <lineage>
        <taxon>Eukaryota</taxon>
        <taxon>Fungi</taxon>
        <taxon>Dikarya</taxon>
        <taxon>Basidiomycota</taxon>
        <taxon>Agaricomycotina</taxon>
        <taxon>Agaricomycetes</taxon>
        <taxon>Agaricomycetidae</taxon>
        <taxon>Boletales</taxon>
        <taxon>Sclerodermatineae</taxon>
        <taxon>Pisolithaceae</taxon>
        <taxon>Pisolithus</taxon>
    </lineage>
</organism>